<comment type="caution">
    <text evidence="2">The sequence shown here is derived from an EMBL/GenBank/DDBJ whole genome shotgun (WGS) entry which is preliminary data.</text>
</comment>
<accession>A0A371FIU5</accession>
<reference evidence="2" key="1">
    <citation type="submission" date="2018-05" db="EMBL/GenBank/DDBJ databases">
        <title>Draft genome of Mucuna pruriens seed.</title>
        <authorList>
            <person name="Nnadi N.E."/>
            <person name="Vos R."/>
            <person name="Hasami M.H."/>
            <person name="Devisetty U.K."/>
            <person name="Aguiy J.C."/>
        </authorList>
    </citation>
    <scope>NUCLEOTIDE SEQUENCE [LARGE SCALE GENOMIC DNA]</scope>
    <source>
        <strain evidence="2">JCA_2017</strain>
    </source>
</reference>
<name>A0A371FIU5_MUCPR</name>
<proteinExistence type="predicted"/>
<protein>
    <submittedName>
        <fullName evidence="2">Uncharacterized protein</fullName>
    </submittedName>
</protein>
<feature type="non-terminal residue" evidence="2">
    <location>
        <position position="1"/>
    </location>
</feature>
<evidence type="ECO:0000313" key="2">
    <source>
        <dbReference type="EMBL" id="RDX78229.1"/>
    </source>
</evidence>
<evidence type="ECO:0000313" key="3">
    <source>
        <dbReference type="Proteomes" id="UP000257109"/>
    </source>
</evidence>
<sequence>MSRWREQHKRTNDSHTTRSEESIIRGQPTAPITIETHQHIPTVIIRALCVEVIDKLRHVGAFVVCVKLKIDVIYDVPVTLPQGQVMTLNLVIIKRGNGSKSDDTVAFESLYQFSNALRKSVGICLEMLVVDVDSVQVILLDYVGE</sequence>
<dbReference type="AlphaFoldDB" id="A0A371FIU5"/>
<keyword evidence="3" id="KW-1185">Reference proteome</keyword>
<gene>
    <name evidence="2" type="ORF">CR513_41524</name>
</gene>
<dbReference type="Proteomes" id="UP000257109">
    <property type="component" value="Unassembled WGS sequence"/>
</dbReference>
<dbReference type="EMBL" id="QJKJ01008924">
    <property type="protein sequence ID" value="RDX78229.1"/>
    <property type="molecule type" value="Genomic_DNA"/>
</dbReference>
<evidence type="ECO:0000256" key="1">
    <source>
        <dbReference type="SAM" id="MobiDB-lite"/>
    </source>
</evidence>
<organism evidence="2 3">
    <name type="scientific">Mucuna pruriens</name>
    <name type="common">Velvet bean</name>
    <name type="synonym">Dolichos pruriens</name>
    <dbReference type="NCBI Taxonomy" id="157652"/>
    <lineage>
        <taxon>Eukaryota</taxon>
        <taxon>Viridiplantae</taxon>
        <taxon>Streptophyta</taxon>
        <taxon>Embryophyta</taxon>
        <taxon>Tracheophyta</taxon>
        <taxon>Spermatophyta</taxon>
        <taxon>Magnoliopsida</taxon>
        <taxon>eudicotyledons</taxon>
        <taxon>Gunneridae</taxon>
        <taxon>Pentapetalae</taxon>
        <taxon>rosids</taxon>
        <taxon>fabids</taxon>
        <taxon>Fabales</taxon>
        <taxon>Fabaceae</taxon>
        <taxon>Papilionoideae</taxon>
        <taxon>50 kb inversion clade</taxon>
        <taxon>NPAAA clade</taxon>
        <taxon>indigoferoid/millettioid clade</taxon>
        <taxon>Phaseoleae</taxon>
        <taxon>Mucuna</taxon>
    </lineage>
</organism>
<feature type="compositionally biased region" description="Basic and acidic residues" evidence="1">
    <location>
        <begin position="9"/>
        <end position="23"/>
    </location>
</feature>
<feature type="region of interest" description="Disordered" evidence="1">
    <location>
        <begin position="1"/>
        <end position="28"/>
    </location>
</feature>